<dbReference type="Proteomes" id="UP000186922">
    <property type="component" value="Unassembled WGS sequence"/>
</dbReference>
<feature type="transmembrane region" description="Helical" evidence="16">
    <location>
        <begin position="146"/>
        <end position="164"/>
    </location>
</feature>
<name>A0A1D1VSP6_RAMVA</name>
<evidence type="ECO:0000313" key="18">
    <source>
        <dbReference type="Proteomes" id="UP000186922"/>
    </source>
</evidence>
<dbReference type="PROSITE" id="PS50267">
    <property type="entry name" value="NA_NEUROTRAN_SYMP_3"/>
    <property type="match status" value="1"/>
</dbReference>
<reference evidence="17 18" key="1">
    <citation type="journal article" date="2016" name="Nat. Commun.">
        <title>Extremotolerant tardigrade genome and improved radiotolerance of human cultured cells by tardigrade-unique protein.</title>
        <authorList>
            <person name="Hashimoto T."/>
            <person name="Horikawa D.D."/>
            <person name="Saito Y."/>
            <person name="Kuwahara H."/>
            <person name="Kozuka-Hata H."/>
            <person name="Shin-I T."/>
            <person name="Minakuchi Y."/>
            <person name="Ohishi K."/>
            <person name="Motoyama A."/>
            <person name="Aizu T."/>
            <person name="Enomoto A."/>
            <person name="Kondo K."/>
            <person name="Tanaka S."/>
            <person name="Hara Y."/>
            <person name="Koshikawa S."/>
            <person name="Sagara H."/>
            <person name="Miura T."/>
            <person name="Yokobori S."/>
            <person name="Miyagawa K."/>
            <person name="Suzuki Y."/>
            <person name="Kubo T."/>
            <person name="Oyama M."/>
            <person name="Kohara Y."/>
            <person name="Fujiyama A."/>
            <person name="Arakawa K."/>
            <person name="Katayama T."/>
            <person name="Toyoda A."/>
            <person name="Kunieda T."/>
        </authorList>
    </citation>
    <scope>NUCLEOTIDE SEQUENCE [LARGE SCALE GENOMIC DNA]</scope>
    <source>
        <strain evidence="17 18">YOKOZUNA-1</strain>
    </source>
</reference>
<keyword evidence="11 14" id="KW-1015">Disulfide bond</keyword>
<evidence type="ECO:0000256" key="13">
    <source>
        <dbReference type="PIRSR" id="PIRSR600175-1"/>
    </source>
</evidence>
<sequence length="340" mass="37586">MVYLTKTAIGSPVEANGPRDLTQPIRGEDDESENAVTLMVPQINYASGSLLTVPVTVDPARRVSRITLEDRVTWDKKIDFLLSVIGFSVDLSNVWRFPYLCYKNGGGAFLVPYMIFFILGGVPLFYLELALGQYNRKGAVTCWGRLVPLFKGVGLAVVLVSFFVDLFYNQILSWALYFFFASFAQILPWATCGNEWNTDSCVGAYDEITDTQELSQILHCKSSPSSSQNYVISNVTIETVQQISTCLRNAVGFSNATNVTVTIADVASACATLDQNVTTAHCKSSAEEYFYRSVLQLHKSPGLEDLGEILWPNTLCLLAIYIICYFSLWKGVLSSGKVGK</sequence>
<feature type="binding site" evidence="13">
    <location>
        <position position="86"/>
    </location>
    <ligand>
        <name>Na(+)</name>
        <dbReference type="ChEBI" id="CHEBI:29101"/>
        <label>1</label>
    </ligand>
</feature>
<accession>A0A1D1VSP6</accession>
<dbReference type="GO" id="GO:0032809">
    <property type="term" value="C:neuronal cell body membrane"/>
    <property type="evidence" value="ECO:0007669"/>
    <property type="project" value="TreeGrafter"/>
</dbReference>
<dbReference type="InterPro" id="IPR000175">
    <property type="entry name" value="Na/ntran_symport"/>
</dbReference>
<protein>
    <recommendedName>
        <fullName evidence="15">Transporter</fullName>
    </recommendedName>
</protein>
<dbReference type="PANTHER" id="PTHR11616:SF320">
    <property type="entry name" value="SODIUM-DEPENDENT NORADRENALINE TRANSPORTER"/>
    <property type="match status" value="1"/>
</dbReference>
<dbReference type="Pfam" id="PF00209">
    <property type="entry name" value="SNF"/>
    <property type="match status" value="2"/>
</dbReference>
<proteinExistence type="inferred from homology"/>
<evidence type="ECO:0000256" key="10">
    <source>
        <dbReference type="ARBA" id="ARBA00023136"/>
    </source>
</evidence>
<feature type="transmembrane region" description="Helical" evidence="16">
    <location>
        <begin position="106"/>
        <end position="126"/>
    </location>
</feature>
<evidence type="ECO:0000256" key="16">
    <source>
        <dbReference type="SAM" id="Phobius"/>
    </source>
</evidence>
<evidence type="ECO:0000256" key="11">
    <source>
        <dbReference type="ARBA" id="ARBA00023157"/>
    </source>
</evidence>
<evidence type="ECO:0000256" key="3">
    <source>
        <dbReference type="ARBA" id="ARBA00022475"/>
    </source>
</evidence>
<gene>
    <name evidence="17" type="primary">RvY_14340</name>
    <name evidence="17" type="synonym">RvY_14340.1</name>
    <name evidence="17" type="ORF">RvY_14340-1</name>
</gene>
<evidence type="ECO:0000256" key="7">
    <source>
        <dbReference type="ARBA" id="ARBA00022847"/>
    </source>
</evidence>
<dbReference type="GO" id="GO:0042734">
    <property type="term" value="C:presynaptic membrane"/>
    <property type="evidence" value="ECO:0007669"/>
    <property type="project" value="TreeGrafter"/>
</dbReference>
<keyword evidence="8 16" id="KW-1133">Transmembrane helix</keyword>
<dbReference type="SUPFAM" id="SSF161070">
    <property type="entry name" value="SNF-like"/>
    <property type="match status" value="1"/>
</dbReference>
<dbReference type="STRING" id="947166.A0A1D1VSP6"/>
<evidence type="ECO:0000256" key="9">
    <source>
        <dbReference type="ARBA" id="ARBA00023053"/>
    </source>
</evidence>
<dbReference type="PROSITE" id="PS00610">
    <property type="entry name" value="NA_NEUROTRAN_SYMP_1"/>
    <property type="match status" value="1"/>
</dbReference>
<dbReference type="GO" id="GO:0005330">
    <property type="term" value="F:dopamine:sodium symporter activity"/>
    <property type="evidence" value="ECO:0007669"/>
    <property type="project" value="TreeGrafter"/>
</dbReference>
<evidence type="ECO:0000256" key="12">
    <source>
        <dbReference type="ARBA" id="ARBA00023180"/>
    </source>
</evidence>
<dbReference type="GO" id="GO:0051583">
    <property type="term" value="P:dopamine uptake involved in synaptic transmission"/>
    <property type="evidence" value="ECO:0007669"/>
    <property type="project" value="TreeGrafter"/>
</dbReference>
<comment type="caution">
    <text evidence="17">The sequence shown here is derived from an EMBL/GenBank/DDBJ whole genome shotgun (WGS) entry which is preliminary data.</text>
</comment>
<keyword evidence="9 13" id="KW-0915">Sodium</keyword>
<dbReference type="GO" id="GO:0015874">
    <property type="term" value="P:norepinephrine transport"/>
    <property type="evidence" value="ECO:0007669"/>
    <property type="project" value="TreeGrafter"/>
</dbReference>
<evidence type="ECO:0000256" key="1">
    <source>
        <dbReference type="ARBA" id="ARBA00004651"/>
    </source>
</evidence>
<dbReference type="AlphaFoldDB" id="A0A1D1VSP6"/>
<keyword evidence="5 13" id="KW-0479">Metal-binding</keyword>
<dbReference type="PANTHER" id="PTHR11616">
    <property type="entry name" value="SODIUM/CHLORIDE DEPENDENT TRANSPORTER"/>
    <property type="match status" value="1"/>
</dbReference>
<keyword evidence="12" id="KW-0325">Glycoprotein</keyword>
<dbReference type="EMBL" id="BDGG01000010">
    <property type="protein sequence ID" value="GAV03991.1"/>
    <property type="molecule type" value="Genomic_DNA"/>
</dbReference>
<feature type="transmembrane region" description="Helical" evidence="16">
    <location>
        <begin position="309"/>
        <end position="328"/>
    </location>
</feature>
<dbReference type="GO" id="GO:0006865">
    <property type="term" value="P:amino acid transport"/>
    <property type="evidence" value="ECO:0007669"/>
    <property type="project" value="TreeGrafter"/>
</dbReference>
<keyword evidence="2 15" id="KW-0813">Transport</keyword>
<feature type="binding site" evidence="13">
    <location>
        <position position="93"/>
    </location>
    <ligand>
        <name>Na(+)</name>
        <dbReference type="ChEBI" id="CHEBI:29101"/>
        <label>1</label>
    </ligand>
</feature>
<keyword evidence="7 15" id="KW-0769">Symport</keyword>
<feature type="disulfide bond" evidence="14">
    <location>
        <begin position="192"/>
        <end position="201"/>
    </location>
</feature>
<organism evidence="17 18">
    <name type="scientific">Ramazzottius varieornatus</name>
    <name type="common">Water bear</name>
    <name type="synonym">Tardigrade</name>
    <dbReference type="NCBI Taxonomy" id="947166"/>
    <lineage>
        <taxon>Eukaryota</taxon>
        <taxon>Metazoa</taxon>
        <taxon>Ecdysozoa</taxon>
        <taxon>Tardigrada</taxon>
        <taxon>Eutardigrada</taxon>
        <taxon>Parachela</taxon>
        <taxon>Hypsibioidea</taxon>
        <taxon>Ramazzottiidae</taxon>
        <taxon>Ramazzottius</taxon>
    </lineage>
</organism>
<evidence type="ECO:0000313" key="17">
    <source>
        <dbReference type="EMBL" id="GAV03991.1"/>
    </source>
</evidence>
<evidence type="ECO:0000256" key="5">
    <source>
        <dbReference type="ARBA" id="ARBA00022723"/>
    </source>
</evidence>
<dbReference type="InterPro" id="IPR037272">
    <property type="entry name" value="SNS_sf"/>
</dbReference>
<comment type="subcellular location">
    <subcellularLocation>
        <location evidence="1">Cell membrane</location>
        <topology evidence="1">Multi-pass membrane protein</topology>
    </subcellularLocation>
</comment>
<keyword evidence="6" id="KW-0532">Neurotransmitter transport</keyword>
<evidence type="ECO:0000256" key="15">
    <source>
        <dbReference type="RuleBase" id="RU003732"/>
    </source>
</evidence>
<keyword evidence="18" id="KW-1185">Reference proteome</keyword>
<evidence type="ECO:0000256" key="4">
    <source>
        <dbReference type="ARBA" id="ARBA00022692"/>
    </source>
</evidence>
<keyword evidence="4 15" id="KW-0812">Transmembrane</keyword>
<feature type="transmembrane region" description="Helical" evidence="16">
    <location>
        <begin position="171"/>
        <end position="190"/>
    </location>
</feature>
<evidence type="ECO:0000256" key="14">
    <source>
        <dbReference type="PIRSR" id="PIRSR600175-2"/>
    </source>
</evidence>
<keyword evidence="3" id="KW-1003">Cell membrane</keyword>
<evidence type="ECO:0000256" key="6">
    <source>
        <dbReference type="ARBA" id="ARBA00022775"/>
    </source>
</evidence>
<comment type="similarity">
    <text evidence="15">Belongs to the sodium:neurotransmitter symporter (SNF) (TC 2.A.22) family.</text>
</comment>
<feature type="binding site" evidence="13">
    <location>
        <position position="89"/>
    </location>
    <ligand>
        <name>Na(+)</name>
        <dbReference type="ChEBI" id="CHEBI:29101"/>
        <label>1</label>
    </ligand>
</feature>
<evidence type="ECO:0000256" key="2">
    <source>
        <dbReference type="ARBA" id="ARBA00022448"/>
    </source>
</evidence>
<dbReference type="GO" id="GO:0030424">
    <property type="term" value="C:axon"/>
    <property type="evidence" value="ECO:0007669"/>
    <property type="project" value="TreeGrafter"/>
</dbReference>
<dbReference type="GO" id="GO:0046872">
    <property type="term" value="F:metal ion binding"/>
    <property type="evidence" value="ECO:0007669"/>
    <property type="project" value="UniProtKB-KW"/>
</dbReference>
<dbReference type="PRINTS" id="PR00176">
    <property type="entry name" value="NANEUSMPORT"/>
</dbReference>
<evidence type="ECO:0000256" key="8">
    <source>
        <dbReference type="ARBA" id="ARBA00022989"/>
    </source>
</evidence>
<keyword evidence="10 16" id="KW-0472">Membrane</keyword>
<dbReference type="OrthoDB" id="6581954at2759"/>